<reference evidence="1" key="1">
    <citation type="submission" date="2022-11" db="EMBL/GenBank/DDBJ databases">
        <authorList>
            <person name="Kikuchi T."/>
        </authorList>
    </citation>
    <scope>NUCLEOTIDE SEQUENCE</scope>
    <source>
        <strain evidence="1">PS1010</strain>
    </source>
</reference>
<gene>
    <name evidence="1" type="ORF">CAMP_LOCUS8884</name>
</gene>
<proteinExistence type="predicted"/>
<keyword evidence="2" id="KW-1185">Reference proteome</keyword>
<evidence type="ECO:0000313" key="2">
    <source>
        <dbReference type="Proteomes" id="UP001152747"/>
    </source>
</evidence>
<sequence length="73" mass="8811">MSANILDKLQEVFDGKGSLWEVELIGMNRLLMIVWYEHDQYREGLNYEIRDFRVHIVYSPTTICSESKWSRWN</sequence>
<comment type="caution">
    <text evidence="1">The sequence shown here is derived from an EMBL/GenBank/DDBJ whole genome shotgun (WGS) entry which is preliminary data.</text>
</comment>
<dbReference type="Proteomes" id="UP001152747">
    <property type="component" value="Unassembled WGS sequence"/>
</dbReference>
<evidence type="ECO:0000313" key="1">
    <source>
        <dbReference type="EMBL" id="CAI5446247.1"/>
    </source>
</evidence>
<name>A0A9P1IN19_9PELO</name>
<accession>A0A9P1IN19</accession>
<dbReference type="EMBL" id="CANHGI010000003">
    <property type="protein sequence ID" value="CAI5446247.1"/>
    <property type="molecule type" value="Genomic_DNA"/>
</dbReference>
<dbReference type="AlphaFoldDB" id="A0A9P1IN19"/>
<protein>
    <submittedName>
        <fullName evidence="1">Uncharacterized protein</fullName>
    </submittedName>
</protein>
<organism evidence="1 2">
    <name type="scientific">Caenorhabditis angaria</name>
    <dbReference type="NCBI Taxonomy" id="860376"/>
    <lineage>
        <taxon>Eukaryota</taxon>
        <taxon>Metazoa</taxon>
        <taxon>Ecdysozoa</taxon>
        <taxon>Nematoda</taxon>
        <taxon>Chromadorea</taxon>
        <taxon>Rhabditida</taxon>
        <taxon>Rhabditina</taxon>
        <taxon>Rhabditomorpha</taxon>
        <taxon>Rhabditoidea</taxon>
        <taxon>Rhabditidae</taxon>
        <taxon>Peloderinae</taxon>
        <taxon>Caenorhabditis</taxon>
    </lineage>
</organism>